<name>A0ACA9Q0L4_9GLOM</name>
<dbReference type="Proteomes" id="UP000789366">
    <property type="component" value="Unassembled WGS sequence"/>
</dbReference>
<proteinExistence type="predicted"/>
<organism evidence="1 2">
    <name type="scientific">Cetraspora pellucida</name>
    <dbReference type="NCBI Taxonomy" id="1433469"/>
    <lineage>
        <taxon>Eukaryota</taxon>
        <taxon>Fungi</taxon>
        <taxon>Fungi incertae sedis</taxon>
        <taxon>Mucoromycota</taxon>
        <taxon>Glomeromycotina</taxon>
        <taxon>Glomeromycetes</taxon>
        <taxon>Diversisporales</taxon>
        <taxon>Gigasporaceae</taxon>
        <taxon>Cetraspora</taxon>
    </lineage>
</organism>
<evidence type="ECO:0000313" key="1">
    <source>
        <dbReference type="EMBL" id="CAG8731340.1"/>
    </source>
</evidence>
<dbReference type="EMBL" id="CAJVPW010033544">
    <property type="protein sequence ID" value="CAG8731340.1"/>
    <property type="molecule type" value="Genomic_DNA"/>
</dbReference>
<evidence type="ECO:0000313" key="2">
    <source>
        <dbReference type="Proteomes" id="UP000789366"/>
    </source>
</evidence>
<comment type="caution">
    <text evidence="1">The sequence shown here is derived from an EMBL/GenBank/DDBJ whole genome shotgun (WGS) entry which is preliminary data.</text>
</comment>
<keyword evidence="2" id="KW-1185">Reference proteome</keyword>
<accession>A0ACA9Q0L4</accession>
<reference evidence="1" key="1">
    <citation type="submission" date="2021-06" db="EMBL/GenBank/DDBJ databases">
        <authorList>
            <person name="Kallberg Y."/>
            <person name="Tangrot J."/>
            <person name="Rosling A."/>
        </authorList>
    </citation>
    <scope>NUCLEOTIDE SEQUENCE</scope>
    <source>
        <strain evidence="1">28 12/20/2015</strain>
    </source>
</reference>
<protein>
    <submittedName>
        <fullName evidence="1">17283_t:CDS:1</fullName>
    </submittedName>
</protein>
<gene>
    <name evidence="1" type="ORF">SPELUC_LOCUS13133</name>
</gene>
<sequence length="174" mass="19885">MFLKKNQKYVIDIVDLSANQHKASFIMSQTKEIFARNGFQMSSAIACVTDNLPVMESMKNLLNLHIFGDEFYELSKKNKHYIELSESDKINYLAIKENIKTIINDKYHFASNNALVKVIKSVVDAIKRLELQDATLADVFKELIYIHLEISKLDILISGFKAVISQKAKKISLV</sequence>